<dbReference type="GO" id="GO:0015020">
    <property type="term" value="F:glucuronosyltransferase activity"/>
    <property type="evidence" value="ECO:0007669"/>
    <property type="project" value="UniProtKB-EC"/>
</dbReference>
<dbReference type="CDD" id="cd03784">
    <property type="entry name" value="GT1_Gtf-like"/>
    <property type="match status" value="1"/>
</dbReference>
<organism evidence="7 8">
    <name type="scientific">Pristionchus pacificus</name>
    <name type="common">Parasitic nematode worm</name>
    <dbReference type="NCBI Taxonomy" id="54126"/>
    <lineage>
        <taxon>Eukaryota</taxon>
        <taxon>Metazoa</taxon>
        <taxon>Ecdysozoa</taxon>
        <taxon>Nematoda</taxon>
        <taxon>Chromadorea</taxon>
        <taxon>Rhabditida</taxon>
        <taxon>Rhabditina</taxon>
        <taxon>Diplogasteromorpha</taxon>
        <taxon>Diplogasteroidea</taxon>
        <taxon>Neodiplogasteridae</taxon>
        <taxon>Pristionchus</taxon>
    </lineage>
</organism>
<dbReference type="GO" id="GO:0008194">
    <property type="term" value="F:UDP-glycosyltransferase activity"/>
    <property type="evidence" value="ECO:0000318"/>
    <property type="project" value="GO_Central"/>
</dbReference>
<proteinExistence type="inferred from homology"/>
<dbReference type="SUPFAM" id="SSF53756">
    <property type="entry name" value="UDP-Glycosyltransferase/glycogen phosphorylase"/>
    <property type="match status" value="1"/>
</dbReference>
<dbReference type="InterPro" id="IPR002213">
    <property type="entry name" value="UDP_glucos_trans"/>
</dbReference>
<reference evidence="7" key="2">
    <citation type="submission" date="2022-06" db="UniProtKB">
        <authorList>
            <consortium name="EnsemblMetazoa"/>
        </authorList>
    </citation>
    <scope>IDENTIFICATION</scope>
    <source>
        <strain evidence="7">PS312</strain>
    </source>
</reference>
<dbReference type="AlphaFoldDB" id="A0A2A6CLS1"/>
<evidence type="ECO:0000256" key="1">
    <source>
        <dbReference type="ARBA" id="ARBA00009995"/>
    </source>
</evidence>
<evidence type="ECO:0000256" key="4">
    <source>
        <dbReference type="ARBA" id="ARBA00022679"/>
    </source>
</evidence>
<dbReference type="Proteomes" id="UP000005239">
    <property type="component" value="Unassembled WGS sequence"/>
</dbReference>
<dbReference type="PANTHER" id="PTHR48043:SF23">
    <property type="entry name" value="UDP-GLUCURONOSYLTRANSFERASE"/>
    <property type="match status" value="1"/>
</dbReference>
<keyword evidence="5" id="KW-0732">Signal</keyword>
<gene>
    <name evidence="7" type="primary">WBGene00118912</name>
</gene>
<dbReference type="FunFam" id="3.40.50.2000:FF:000810">
    <property type="entry name" value="Uncharacterized protein"/>
    <property type="match status" value="1"/>
</dbReference>
<evidence type="ECO:0000313" key="7">
    <source>
        <dbReference type="EnsemblMetazoa" id="PPA29358.1"/>
    </source>
</evidence>
<dbReference type="EnsemblMetazoa" id="PPA29358.1">
    <property type="protein sequence ID" value="PPA29358.1"/>
    <property type="gene ID" value="WBGene00118912"/>
</dbReference>
<dbReference type="Gene3D" id="3.40.50.2000">
    <property type="entry name" value="Glycogen Phosphorylase B"/>
    <property type="match status" value="1"/>
</dbReference>
<dbReference type="Pfam" id="PF00201">
    <property type="entry name" value="UDPGT"/>
    <property type="match status" value="2"/>
</dbReference>
<comment type="similarity">
    <text evidence="1">Belongs to the UDP-glycosyltransferase family.</text>
</comment>
<name>A0A2A6CLS1_PRIPA</name>
<accession>A0A2A6CLS1</accession>
<dbReference type="InterPro" id="IPR050271">
    <property type="entry name" value="UDP-glycosyltransferase"/>
</dbReference>
<comment type="catalytic activity">
    <reaction evidence="6">
        <text>glucuronate acceptor + UDP-alpha-D-glucuronate = acceptor beta-D-glucuronoside + UDP + H(+)</text>
        <dbReference type="Rhea" id="RHEA:21032"/>
        <dbReference type="ChEBI" id="CHEBI:15378"/>
        <dbReference type="ChEBI" id="CHEBI:58052"/>
        <dbReference type="ChEBI" id="CHEBI:58223"/>
        <dbReference type="ChEBI" id="CHEBI:132367"/>
        <dbReference type="ChEBI" id="CHEBI:132368"/>
        <dbReference type="EC" id="2.4.1.17"/>
    </reaction>
</comment>
<evidence type="ECO:0000256" key="3">
    <source>
        <dbReference type="ARBA" id="ARBA00022676"/>
    </source>
</evidence>
<keyword evidence="3" id="KW-0328">Glycosyltransferase</keyword>
<dbReference type="OrthoDB" id="416356at2759"/>
<protein>
    <recommendedName>
        <fullName evidence="2">glucuronosyltransferase</fullName>
        <ecNumber evidence="2">2.4.1.17</ecNumber>
    </recommendedName>
</protein>
<keyword evidence="8" id="KW-1185">Reference proteome</keyword>
<evidence type="ECO:0000256" key="2">
    <source>
        <dbReference type="ARBA" id="ARBA00012544"/>
    </source>
</evidence>
<evidence type="ECO:0000256" key="5">
    <source>
        <dbReference type="ARBA" id="ARBA00022729"/>
    </source>
</evidence>
<sequence length="500" mass="56602">MKLILLLLALVLCIHNIDSYKILVYNSVYDHSHSQFLGNIADILVEAGHDVTSLIPIIDPRFNHGTEKSKKIVIEQSDETKKIMIGFGAIRASYFMNNILDPSGVYHYRWLLASHFISQCRAVLNETQLLESLRLEKFDVMIVMNFDMCGVALSHLLKPRSLINSVNAYPNSYMFEEFGIPLALSHNPSSFIPDHDVHSMWSRIRNIYANIMVHFHFYPRRILEISSHAAYTLTNSEPLIDYATPTLNRISWNTVLAQRSKAILISFGSKVRGVDLPPAFKLSIATVIDRFPDITFIWKYEEPEDAFAKETSTSLPNVHFSAWLPQNDLLNDNRVFAFVTHGGIGSSIELALRGKPGIFVPIFGDQPRNAGMMEHNCLGKVLDKFDLADPDKVEAVIREVLTDKRYADNSRKTSAMLAKKPYTPQELLIKIVEFAAEFGPSKALRSQSYDMSAVEYHNLDILAVATIFLVLLALSTMLIVKRILRRLIDATSINEKNKTE</sequence>
<evidence type="ECO:0000313" key="8">
    <source>
        <dbReference type="Proteomes" id="UP000005239"/>
    </source>
</evidence>
<dbReference type="EC" id="2.4.1.17" evidence="2"/>
<accession>A0A8R1YK66</accession>
<evidence type="ECO:0000256" key="6">
    <source>
        <dbReference type="ARBA" id="ARBA00047475"/>
    </source>
</evidence>
<keyword evidence="4" id="KW-0808">Transferase</keyword>
<dbReference type="PANTHER" id="PTHR48043">
    <property type="entry name" value="EG:EG0003.4 PROTEIN-RELATED"/>
    <property type="match status" value="1"/>
</dbReference>
<reference evidence="8" key="1">
    <citation type="journal article" date="2008" name="Nat. Genet.">
        <title>The Pristionchus pacificus genome provides a unique perspective on nematode lifestyle and parasitism.</title>
        <authorList>
            <person name="Dieterich C."/>
            <person name="Clifton S.W."/>
            <person name="Schuster L.N."/>
            <person name="Chinwalla A."/>
            <person name="Delehaunty K."/>
            <person name="Dinkelacker I."/>
            <person name="Fulton L."/>
            <person name="Fulton R."/>
            <person name="Godfrey J."/>
            <person name="Minx P."/>
            <person name="Mitreva M."/>
            <person name="Roeseler W."/>
            <person name="Tian H."/>
            <person name="Witte H."/>
            <person name="Yang S.P."/>
            <person name="Wilson R.K."/>
            <person name="Sommer R.J."/>
        </authorList>
    </citation>
    <scope>NUCLEOTIDE SEQUENCE [LARGE SCALE GENOMIC DNA]</scope>
    <source>
        <strain evidence="8">PS312</strain>
    </source>
</reference>